<sequence length="69" mass="8130">MRSVELIFLCGHFLCDSLVFFPLIVVACIKKKENYRGTSCYYFILMTCEHSTNNFYTVYYMNKDTSDDS</sequence>
<keyword evidence="1" id="KW-0812">Transmembrane</keyword>
<evidence type="ECO:0000256" key="1">
    <source>
        <dbReference type="SAM" id="Phobius"/>
    </source>
</evidence>
<organism evidence="2 3">
    <name type="scientific">Apolygus lucorum</name>
    <name type="common">Small green plant bug</name>
    <name type="synonym">Lygocoris lucorum</name>
    <dbReference type="NCBI Taxonomy" id="248454"/>
    <lineage>
        <taxon>Eukaryota</taxon>
        <taxon>Metazoa</taxon>
        <taxon>Ecdysozoa</taxon>
        <taxon>Arthropoda</taxon>
        <taxon>Hexapoda</taxon>
        <taxon>Insecta</taxon>
        <taxon>Pterygota</taxon>
        <taxon>Neoptera</taxon>
        <taxon>Paraneoptera</taxon>
        <taxon>Hemiptera</taxon>
        <taxon>Heteroptera</taxon>
        <taxon>Panheteroptera</taxon>
        <taxon>Cimicomorpha</taxon>
        <taxon>Miridae</taxon>
        <taxon>Mirini</taxon>
        <taxon>Apolygus</taxon>
    </lineage>
</organism>
<keyword evidence="1" id="KW-0472">Membrane</keyword>
<keyword evidence="3" id="KW-1185">Reference proteome</keyword>
<dbReference type="AlphaFoldDB" id="A0A8S9X5Z7"/>
<evidence type="ECO:0000313" key="3">
    <source>
        <dbReference type="Proteomes" id="UP000466442"/>
    </source>
</evidence>
<keyword evidence="1" id="KW-1133">Transmembrane helix</keyword>
<dbReference type="Proteomes" id="UP000466442">
    <property type="component" value="Unassembled WGS sequence"/>
</dbReference>
<dbReference type="PROSITE" id="PS51257">
    <property type="entry name" value="PROKAR_LIPOPROTEIN"/>
    <property type="match status" value="1"/>
</dbReference>
<gene>
    <name evidence="2" type="ORF">GE061_002096</name>
</gene>
<feature type="transmembrane region" description="Helical" evidence="1">
    <location>
        <begin position="6"/>
        <end position="29"/>
    </location>
</feature>
<reference evidence="2" key="1">
    <citation type="journal article" date="2021" name="Mol. Ecol. Resour.">
        <title>Apolygus lucorum genome provides insights into omnivorousness and mesophyll feeding.</title>
        <authorList>
            <person name="Liu Y."/>
            <person name="Liu H."/>
            <person name="Wang H."/>
            <person name="Huang T."/>
            <person name="Liu B."/>
            <person name="Yang B."/>
            <person name="Yin L."/>
            <person name="Li B."/>
            <person name="Zhang Y."/>
            <person name="Zhang S."/>
            <person name="Jiang F."/>
            <person name="Zhang X."/>
            <person name="Ren Y."/>
            <person name="Wang B."/>
            <person name="Wang S."/>
            <person name="Lu Y."/>
            <person name="Wu K."/>
            <person name="Fan W."/>
            <person name="Wang G."/>
        </authorList>
    </citation>
    <scope>NUCLEOTIDE SEQUENCE</scope>
    <source>
        <strain evidence="2">12Hb</strain>
    </source>
</reference>
<protein>
    <submittedName>
        <fullName evidence="2">Uncharacterized protein</fullName>
    </submittedName>
</protein>
<evidence type="ECO:0000313" key="2">
    <source>
        <dbReference type="EMBL" id="KAF6203761.1"/>
    </source>
</evidence>
<accession>A0A8S9X5Z7</accession>
<name>A0A8S9X5Z7_APOLU</name>
<proteinExistence type="predicted"/>
<dbReference type="EMBL" id="WIXP02000010">
    <property type="protein sequence ID" value="KAF6203761.1"/>
    <property type="molecule type" value="Genomic_DNA"/>
</dbReference>
<comment type="caution">
    <text evidence="2">The sequence shown here is derived from an EMBL/GenBank/DDBJ whole genome shotgun (WGS) entry which is preliminary data.</text>
</comment>